<keyword evidence="2 5" id="KW-0808">Transferase</keyword>
<keyword evidence="6" id="KW-1185">Reference proteome</keyword>
<proteinExistence type="predicted"/>
<dbReference type="PANTHER" id="PTHR20961">
    <property type="entry name" value="GLYCOSYLTRANSFERASE"/>
    <property type="match status" value="1"/>
</dbReference>
<keyword evidence="1" id="KW-0328">Glycosyltransferase</keyword>
<evidence type="ECO:0000256" key="1">
    <source>
        <dbReference type="ARBA" id="ARBA00022676"/>
    </source>
</evidence>
<evidence type="ECO:0000259" key="4">
    <source>
        <dbReference type="Pfam" id="PF04577"/>
    </source>
</evidence>
<dbReference type="InterPro" id="IPR007657">
    <property type="entry name" value="Glycosyltransferase_61"/>
</dbReference>
<evidence type="ECO:0000256" key="3">
    <source>
        <dbReference type="ARBA" id="ARBA00023180"/>
    </source>
</evidence>
<name>A0A6B2H8U6_9BACT</name>
<reference evidence="5 6" key="1">
    <citation type="submission" date="2020-01" db="EMBL/GenBank/DDBJ databases">
        <authorList>
            <person name="Kim M.K."/>
        </authorList>
    </citation>
    <scope>NUCLEOTIDE SEQUENCE [LARGE SCALE GENOMIC DNA]</scope>
    <source>
        <strain evidence="5 6">BT213</strain>
    </source>
</reference>
<accession>A0A6B2H8U6</accession>
<dbReference type="EMBL" id="JAAEAA010000008">
    <property type="protein sequence ID" value="NDK55862.1"/>
    <property type="molecule type" value="Genomic_DNA"/>
</dbReference>
<keyword evidence="3" id="KW-0325">Glycoprotein</keyword>
<dbReference type="RefSeq" id="WP_162345922.1">
    <property type="nucleotide sequence ID" value="NZ_JAAEAA010000008.1"/>
</dbReference>
<dbReference type="InterPro" id="IPR049625">
    <property type="entry name" value="Glyco_transf_61_cat"/>
</dbReference>
<dbReference type="Proteomes" id="UP000478546">
    <property type="component" value="Unassembled WGS sequence"/>
</dbReference>
<evidence type="ECO:0000313" key="6">
    <source>
        <dbReference type="Proteomes" id="UP000478546"/>
    </source>
</evidence>
<feature type="domain" description="Glycosyltransferase 61 catalytic" evidence="4">
    <location>
        <begin position="177"/>
        <end position="318"/>
    </location>
</feature>
<sequence>MKFNLKEIAGNARNQFKTTMLSVSGKVWRNPLTREETIALLKHAIVYQHQSPPVHIPELNDAVTGEMLQEEADFEFEPDTVWAIDRNTAVQTIKVSRSGVVLLNNRQLLNLDYGCSAGLLDSPIKTESVTYPLVVAPWSHFWGAYYDYIMYVVAKLCRIEQVYGPEIWQKAKVCYPLFQTAYEKEFLRKLNIPEETVLDTRTNWKQEIQADRVIAGNNQVEYIPTAADIALLRKRFLPDLEKPIKKRRLYIARAGRRKVTNEAELLPVLKAFGFEFIEDRARSVDEQIKLFRGAEAIVSPHGAALTNLLWCDPGTKVLELFNQGYRPNYYFYLCHVLHMPYNCLVDRTANKENHWSNTAEDIYISPEELRIKLTQLLP</sequence>
<evidence type="ECO:0000256" key="2">
    <source>
        <dbReference type="ARBA" id="ARBA00022679"/>
    </source>
</evidence>
<protein>
    <submittedName>
        <fullName evidence="5">Glycosyltransferase family 61 protein</fullName>
    </submittedName>
</protein>
<dbReference type="GO" id="GO:0016757">
    <property type="term" value="F:glycosyltransferase activity"/>
    <property type="evidence" value="ECO:0007669"/>
    <property type="project" value="UniProtKB-KW"/>
</dbReference>
<comment type="caution">
    <text evidence="5">The sequence shown here is derived from an EMBL/GenBank/DDBJ whole genome shotgun (WGS) entry which is preliminary data.</text>
</comment>
<dbReference type="AlphaFoldDB" id="A0A6B2H8U6"/>
<dbReference type="Pfam" id="PF04577">
    <property type="entry name" value="Glyco_transf_61"/>
    <property type="match status" value="1"/>
</dbReference>
<organism evidence="5 6">
    <name type="scientific">Pontibacter fetidus</name>
    <dbReference type="NCBI Taxonomy" id="2700082"/>
    <lineage>
        <taxon>Bacteria</taxon>
        <taxon>Pseudomonadati</taxon>
        <taxon>Bacteroidota</taxon>
        <taxon>Cytophagia</taxon>
        <taxon>Cytophagales</taxon>
        <taxon>Hymenobacteraceae</taxon>
        <taxon>Pontibacter</taxon>
    </lineage>
</organism>
<evidence type="ECO:0000313" key="5">
    <source>
        <dbReference type="EMBL" id="NDK55862.1"/>
    </source>
</evidence>
<gene>
    <name evidence="5" type="ORF">GWO68_08035</name>
</gene>